<dbReference type="GeneID" id="111009140"/>
<name>A0A6J1C7N3_MOMCH</name>
<feature type="region of interest" description="Disordered" evidence="1">
    <location>
        <begin position="11"/>
        <end position="322"/>
    </location>
</feature>
<feature type="region of interest" description="Disordered" evidence="1">
    <location>
        <begin position="351"/>
        <end position="396"/>
    </location>
</feature>
<accession>A0A6J1C7N3</accession>
<feature type="region of interest" description="Disordered" evidence="1">
    <location>
        <begin position="687"/>
        <end position="707"/>
    </location>
</feature>
<feature type="compositionally biased region" description="Polar residues" evidence="1">
    <location>
        <begin position="594"/>
        <end position="606"/>
    </location>
</feature>
<feature type="region of interest" description="Disordered" evidence="1">
    <location>
        <begin position="546"/>
        <end position="652"/>
    </location>
</feature>
<feature type="compositionally biased region" description="Polar residues" evidence="1">
    <location>
        <begin position="308"/>
        <end position="321"/>
    </location>
</feature>
<sequence>MIISVPNGFVELNMGNEMGNNNTSEFREEEEKAEAPEKSLLESGGNEVKADGVADFHQKEARSGSNDADRVNGGHHVTEREEGKNEAFNTAEFQVMSEKSTDRTQGDNEVQTEFKDDETMVFDSKENGSDGNESGHEKQTSNQKEEEGLDKGSNLNTTILQLDEPELEKISDFKSIQNELPDTKTESLVADSDKSSEECKDVLGLSLNHTDHSADCAMSDSEKSTNMNQGIDTDRDMDKEKDRERGKGSNFNRITHASDDPKSENILDLESTQKESPETKSEAMVGSSDESPQESKYGLESSLEHTEASSYVIDTQKSTNVDHIGAETGAEVEKEKDGLIEPRLCHEDITPAAKIVDTKDEETETDLASHNSSSSQSDESLVIESPKPAMQVPEVDDRCTVLKEEIQMKEEPSGTGTVVQDNIPTQFKISNGIQEEFSTIGSHSENSAKETEVSPDSVIQNKNQNEAPGEDSEGSDGEYLEIYEQGIAILTLSGVGDCNCKNEEMGEATEISTNTGREAERRESEQSLSEPVLGFQPQIHLQETSIGFQSAEITDESIIAPRQETETEVEKSKRNPPDSSPASATSTETKPSTNPIDEQSVTTLPFSTFREKDQETPGRTSNESNSDSSIGHIEMRKSPSFNIDIQSEGRAGETEKIPLLYQIKTIEDLPNLQEISFPNPSEKRVVTLGRSDSEKSRPSFPGFAKEKEEVQMEIKAINQHNLTTAKKAAEDSPPTPPIRKGKRRTKSLIFGTCICCATAIR</sequence>
<feature type="compositionally biased region" description="Basic and acidic residues" evidence="1">
    <location>
        <begin position="232"/>
        <end position="247"/>
    </location>
</feature>
<gene>
    <name evidence="3" type="primary">LOC111009140</name>
</gene>
<dbReference type="OrthoDB" id="1681423at2759"/>
<organism evidence="2 3">
    <name type="scientific">Momordica charantia</name>
    <name type="common">Bitter gourd</name>
    <name type="synonym">Balsam pear</name>
    <dbReference type="NCBI Taxonomy" id="3673"/>
    <lineage>
        <taxon>Eukaryota</taxon>
        <taxon>Viridiplantae</taxon>
        <taxon>Streptophyta</taxon>
        <taxon>Embryophyta</taxon>
        <taxon>Tracheophyta</taxon>
        <taxon>Spermatophyta</taxon>
        <taxon>Magnoliopsida</taxon>
        <taxon>eudicotyledons</taxon>
        <taxon>Gunneridae</taxon>
        <taxon>Pentapetalae</taxon>
        <taxon>rosids</taxon>
        <taxon>fabids</taxon>
        <taxon>Cucurbitales</taxon>
        <taxon>Cucurbitaceae</taxon>
        <taxon>Momordiceae</taxon>
        <taxon>Momordica</taxon>
    </lineage>
</organism>
<feature type="compositionally biased region" description="Polar residues" evidence="1">
    <location>
        <begin position="617"/>
        <end position="629"/>
    </location>
</feature>
<feature type="compositionally biased region" description="Polar residues" evidence="1">
    <location>
        <begin position="457"/>
        <end position="466"/>
    </location>
</feature>
<feature type="compositionally biased region" description="Basic and acidic residues" evidence="1">
    <location>
        <begin position="181"/>
        <end position="201"/>
    </location>
</feature>
<dbReference type="KEGG" id="mcha:111009140"/>
<feature type="region of interest" description="Disordered" evidence="1">
    <location>
        <begin position="429"/>
        <end position="480"/>
    </location>
</feature>
<feature type="compositionally biased region" description="Acidic residues" evidence="1">
    <location>
        <begin position="468"/>
        <end position="480"/>
    </location>
</feature>
<feature type="compositionally biased region" description="Low complexity" evidence="1">
    <location>
        <begin position="11"/>
        <end position="24"/>
    </location>
</feature>
<dbReference type="AlphaFoldDB" id="A0A6J1C7N3"/>
<reference evidence="3" key="1">
    <citation type="submission" date="2025-08" db="UniProtKB">
        <authorList>
            <consortium name="RefSeq"/>
        </authorList>
    </citation>
    <scope>IDENTIFICATION</scope>
    <source>
        <strain evidence="3">OHB3-1</strain>
    </source>
</reference>
<evidence type="ECO:0000313" key="3">
    <source>
        <dbReference type="RefSeq" id="XP_022137785.1"/>
    </source>
</evidence>
<evidence type="ECO:0000313" key="2">
    <source>
        <dbReference type="Proteomes" id="UP000504603"/>
    </source>
</evidence>
<dbReference type="RefSeq" id="XP_022137785.1">
    <property type="nucleotide sequence ID" value="XM_022282093.1"/>
</dbReference>
<proteinExistence type="predicted"/>
<feature type="compositionally biased region" description="Basic and acidic residues" evidence="1">
    <location>
        <begin position="99"/>
        <end position="150"/>
    </location>
</feature>
<evidence type="ECO:0000256" key="1">
    <source>
        <dbReference type="SAM" id="MobiDB-lite"/>
    </source>
</evidence>
<feature type="compositionally biased region" description="Basic and acidic residues" evidence="1">
    <location>
        <begin position="25"/>
        <end position="40"/>
    </location>
</feature>
<feature type="compositionally biased region" description="Low complexity" evidence="1">
    <location>
        <begin position="369"/>
        <end position="385"/>
    </location>
</feature>
<feature type="compositionally biased region" description="Basic and acidic residues" evidence="1">
    <location>
        <begin position="563"/>
        <end position="576"/>
    </location>
</feature>
<feature type="region of interest" description="Disordered" evidence="1">
    <location>
        <begin position="722"/>
        <end position="743"/>
    </location>
</feature>
<feature type="compositionally biased region" description="Basic and acidic residues" evidence="1">
    <location>
        <begin position="687"/>
        <end position="697"/>
    </location>
</feature>
<feature type="compositionally biased region" description="Basic and acidic residues" evidence="1">
    <location>
        <begin position="256"/>
        <end position="281"/>
    </location>
</feature>
<protein>
    <submittedName>
        <fullName evidence="3">Dentin matrix acidic phosphoprotein 1 isoform X1</fullName>
    </submittedName>
</protein>
<feature type="region of interest" description="Disordered" evidence="1">
    <location>
        <begin position="499"/>
        <end position="533"/>
    </location>
</feature>
<dbReference type="Proteomes" id="UP000504603">
    <property type="component" value="Unplaced"/>
</dbReference>
<feature type="compositionally biased region" description="Basic and acidic residues" evidence="1">
    <location>
        <begin position="48"/>
        <end position="85"/>
    </location>
</feature>
<feature type="compositionally biased region" description="Polar residues" evidence="1">
    <location>
        <begin position="429"/>
        <end position="445"/>
    </location>
</feature>
<feature type="compositionally biased region" description="Low complexity" evidence="1">
    <location>
        <begin position="580"/>
        <end position="593"/>
    </location>
</feature>
<keyword evidence="2" id="KW-1185">Reference proteome</keyword>